<gene>
    <name evidence="4" type="ORF">GHK86_14715</name>
</gene>
<evidence type="ECO:0000313" key="5">
    <source>
        <dbReference type="Proteomes" id="UP000437736"/>
    </source>
</evidence>
<protein>
    <submittedName>
        <fullName evidence="4">Glycosyltransferase</fullName>
    </submittedName>
</protein>
<sequence>MPPGDGERSCSTLTATRTRRLLSIQPAADGGGSETALLRMLAALRAEGWECHVAVPHPARLAAEYAAAGATLHVVPMRRITTQGSTLAWAASYLAAWPFTVAALTRLARRLRPDVVHSNSLHSWYGWAVARLVRRPHVWHAREIVVQSGAALGLERALTRRCADLVVAISGAVAAQLDRPDVRVVLDGPAPGEFGPDRAGAFRAAAGIDDEVPLVGSAARLDSWKGFGVLLDALPLIRAERPEVQLVVAGPVVGGKEDLAGELARRARDLGGVHWLGPRREMPELMADLDVFWRLRLRRRPRPERSRRLLLRGTP</sequence>
<feature type="domain" description="Glycosyltransferase subfamily 4-like N-terminal" evidence="3">
    <location>
        <begin position="31"/>
        <end position="179"/>
    </location>
</feature>
<proteinExistence type="predicted"/>
<feature type="non-terminal residue" evidence="4">
    <location>
        <position position="315"/>
    </location>
</feature>
<reference evidence="4 5" key="1">
    <citation type="submission" date="2019-11" db="EMBL/GenBank/DDBJ databases">
        <title>Acidiferrimicrobium australis gen. nov., sp. nov., an acidophilic and obligately heterotrophic, member of the Actinobacteria that catalyses dissimilatory oxido- reduction of iron isolated from metal-rich acidic water in Chile.</title>
        <authorList>
            <person name="Gonzalez D."/>
            <person name="Huber K."/>
            <person name="Hedrich S."/>
            <person name="Rojas-Villalobos C."/>
            <person name="Quatrini R."/>
            <person name="Dinamarca M.A."/>
            <person name="Schwarz A."/>
            <person name="Canales C."/>
            <person name="Nancucheo I."/>
        </authorList>
    </citation>
    <scope>NUCLEOTIDE SEQUENCE [LARGE SCALE GENOMIC DNA]</scope>
    <source>
        <strain evidence="4 5">USS-CCA1</strain>
    </source>
</reference>
<evidence type="ECO:0000256" key="2">
    <source>
        <dbReference type="ARBA" id="ARBA00022679"/>
    </source>
</evidence>
<evidence type="ECO:0000313" key="4">
    <source>
        <dbReference type="EMBL" id="MST33966.1"/>
    </source>
</evidence>
<evidence type="ECO:0000259" key="3">
    <source>
        <dbReference type="Pfam" id="PF13439"/>
    </source>
</evidence>
<dbReference type="Gene3D" id="3.40.50.2000">
    <property type="entry name" value="Glycogen Phosphorylase B"/>
    <property type="match status" value="2"/>
</dbReference>
<accession>A0ABW9QWR2</accession>
<name>A0ABW9QWR2_9ACTN</name>
<dbReference type="InterPro" id="IPR028098">
    <property type="entry name" value="Glyco_trans_4-like_N"/>
</dbReference>
<dbReference type="SUPFAM" id="SSF53756">
    <property type="entry name" value="UDP-Glycosyltransferase/glycogen phosphorylase"/>
    <property type="match status" value="1"/>
</dbReference>
<keyword evidence="1" id="KW-0328">Glycosyltransferase</keyword>
<keyword evidence="5" id="KW-1185">Reference proteome</keyword>
<dbReference type="Pfam" id="PF13692">
    <property type="entry name" value="Glyco_trans_1_4"/>
    <property type="match status" value="1"/>
</dbReference>
<keyword evidence="2" id="KW-0808">Transferase</keyword>
<dbReference type="EMBL" id="WJHE01000792">
    <property type="protein sequence ID" value="MST33966.1"/>
    <property type="molecule type" value="Genomic_DNA"/>
</dbReference>
<evidence type="ECO:0000256" key="1">
    <source>
        <dbReference type="ARBA" id="ARBA00022676"/>
    </source>
</evidence>
<dbReference type="Pfam" id="PF13439">
    <property type="entry name" value="Glyco_transf_4"/>
    <property type="match status" value="1"/>
</dbReference>
<organism evidence="4 5">
    <name type="scientific">Acidiferrimicrobium australe</name>
    <dbReference type="NCBI Taxonomy" id="2664430"/>
    <lineage>
        <taxon>Bacteria</taxon>
        <taxon>Bacillati</taxon>
        <taxon>Actinomycetota</taxon>
        <taxon>Acidimicrobiia</taxon>
        <taxon>Acidimicrobiales</taxon>
        <taxon>Acidimicrobiaceae</taxon>
        <taxon>Acidiferrimicrobium</taxon>
    </lineage>
</organism>
<dbReference type="Proteomes" id="UP000437736">
    <property type="component" value="Unassembled WGS sequence"/>
</dbReference>
<comment type="caution">
    <text evidence="4">The sequence shown here is derived from an EMBL/GenBank/DDBJ whole genome shotgun (WGS) entry which is preliminary data.</text>
</comment>
<dbReference type="CDD" id="cd03801">
    <property type="entry name" value="GT4_PimA-like"/>
    <property type="match status" value="1"/>
</dbReference>
<dbReference type="PANTHER" id="PTHR12526">
    <property type="entry name" value="GLYCOSYLTRANSFERASE"/>
    <property type="match status" value="1"/>
</dbReference>